<dbReference type="OrthoDB" id="5535068at2759"/>
<feature type="non-terminal residue" evidence="1">
    <location>
        <position position="1"/>
    </location>
</feature>
<dbReference type="RefSeq" id="XP_041300307.1">
    <property type="nucleotide sequence ID" value="XM_041430196.1"/>
</dbReference>
<proteinExistence type="predicted"/>
<dbReference type="Proteomes" id="UP000823399">
    <property type="component" value="Unassembled WGS sequence"/>
</dbReference>
<organism evidence="1 2">
    <name type="scientific">Suillus discolor</name>
    <dbReference type="NCBI Taxonomy" id="1912936"/>
    <lineage>
        <taxon>Eukaryota</taxon>
        <taxon>Fungi</taxon>
        <taxon>Dikarya</taxon>
        <taxon>Basidiomycota</taxon>
        <taxon>Agaricomycotina</taxon>
        <taxon>Agaricomycetes</taxon>
        <taxon>Agaricomycetidae</taxon>
        <taxon>Boletales</taxon>
        <taxon>Suillineae</taxon>
        <taxon>Suillaceae</taxon>
        <taxon>Suillus</taxon>
    </lineage>
</organism>
<dbReference type="EMBL" id="JABBWM010000001">
    <property type="protein sequence ID" value="KAG2120931.1"/>
    <property type="molecule type" value="Genomic_DNA"/>
</dbReference>
<gene>
    <name evidence="1" type="ORF">F5147DRAFT_538354</name>
</gene>
<dbReference type="Pfam" id="PF13975">
    <property type="entry name" value="gag-asp_proteas"/>
    <property type="match status" value="1"/>
</dbReference>
<dbReference type="GeneID" id="64692455"/>
<keyword evidence="2" id="KW-1185">Reference proteome</keyword>
<protein>
    <submittedName>
        <fullName evidence="1">Uncharacterized protein</fullName>
    </submittedName>
</protein>
<evidence type="ECO:0000313" key="1">
    <source>
        <dbReference type="EMBL" id="KAG2120931.1"/>
    </source>
</evidence>
<dbReference type="CDD" id="cd00303">
    <property type="entry name" value="retropepsin_like"/>
    <property type="match status" value="1"/>
</dbReference>
<sequence>INTEINGHKVRAIYDTGSEINILNTSIYKQGLGLLADMEYRTSLRDANSGIRTLQGIIRSVPIEIRSIKTLGMVLLNENAPFDLLLGRSWQSENRVGLIERADGTYLTFPNP</sequence>
<dbReference type="SUPFAM" id="SSF50630">
    <property type="entry name" value="Acid proteases"/>
    <property type="match status" value="1"/>
</dbReference>
<evidence type="ECO:0000313" key="2">
    <source>
        <dbReference type="Proteomes" id="UP000823399"/>
    </source>
</evidence>
<name>A0A9P7FNH0_9AGAM</name>
<dbReference type="Gene3D" id="2.40.70.10">
    <property type="entry name" value="Acid Proteases"/>
    <property type="match status" value="1"/>
</dbReference>
<comment type="caution">
    <text evidence="1">The sequence shown here is derived from an EMBL/GenBank/DDBJ whole genome shotgun (WGS) entry which is preliminary data.</text>
</comment>
<reference evidence="1" key="1">
    <citation type="journal article" date="2020" name="New Phytol.">
        <title>Comparative genomics reveals dynamic genome evolution in host specialist ectomycorrhizal fungi.</title>
        <authorList>
            <person name="Lofgren L.A."/>
            <person name="Nguyen N.H."/>
            <person name="Vilgalys R."/>
            <person name="Ruytinx J."/>
            <person name="Liao H.L."/>
            <person name="Branco S."/>
            <person name="Kuo A."/>
            <person name="LaButti K."/>
            <person name="Lipzen A."/>
            <person name="Andreopoulos W."/>
            <person name="Pangilinan J."/>
            <person name="Riley R."/>
            <person name="Hundley H."/>
            <person name="Na H."/>
            <person name="Barry K."/>
            <person name="Grigoriev I.V."/>
            <person name="Stajich J.E."/>
            <person name="Kennedy P.G."/>
        </authorList>
    </citation>
    <scope>NUCLEOTIDE SEQUENCE</scope>
    <source>
        <strain evidence="1">FC423</strain>
    </source>
</reference>
<dbReference type="InterPro" id="IPR021109">
    <property type="entry name" value="Peptidase_aspartic_dom_sf"/>
</dbReference>
<dbReference type="AlphaFoldDB" id="A0A9P7FNH0"/>
<accession>A0A9P7FNH0</accession>
<feature type="non-terminal residue" evidence="1">
    <location>
        <position position="112"/>
    </location>
</feature>